<dbReference type="STRING" id="1229726.GRFL_3446"/>
<evidence type="ECO:0000313" key="5">
    <source>
        <dbReference type="Proteomes" id="UP000186230"/>
    </source>
</evidence>
<evidence type="ECO:0000256" key="1">
    <source>
        <dbReference type="ARBA" id="ARBA00023015"/>
    </source>
</evidence>
<dbReference type="Gene3D" id="1.10.10.60">
    <property type="entry name" value="Homeodomain-like"/>
    <property type="match status" value="1"/>
</dbReference>
<reference evidence="4 5" key="1">
    <citation type="submission" date="2016-07" db="EMBL/GenBank/DDBJ databases">
        <title>Multi-omics approach to identify versatile polysaccharide utilization systems of a marine flavobacterium Gramella flava.</title>
        <authorList>
            <person name="Tang K."/>
        </authorList>
    </citation>
    <scope>NUCLEOTIDE SEQUENCE [LARGE SCALE GENOMIC DNA]</scope>
    <source>
        <strain evidence="4 5">JLT2011</strain>
    </source>
</reference>
<protein>
    <submittedName>
        <fullName evidence="4">Uncharacterized protein</fullName>
    </submittedName>
</protein>
<accession>A0A1L7I9B4</accession>
<dbReference type="SMART" id="SM00342">
    <property type="entry name" value="HTH_ARAC"/>
    <property type="match status" value="1"/>
</dbReference>
<name>A0A1L7I9B4_9FLAO</name>
<dbReference type="PROSITE" id="PS01124">
    <property type="entry name" value="HTH_ARAC_FAMILY_2"/>
    <property type="match status" value="1"/>
</dbReference>
<dbReference type="RefSeq" id="WP_083645724.1">
    <property type="nucleotide sequence ID" value="NZ_AMRU01000004.1"/>
</dbReference>
<proteinExistence type="predicted"/>
<sequence length="190" mass="22275">MEKEFYIKKMVCRSCIKLIRKKLNDEGFNIVSLELGILVIETENPDVVKHQLREILKKNDFDLIENPEEKLVEQIKILLIQLVGNVPENPIEIKMSKYLSDKLAQDYASMSKIFSYIQEITIEKYFIKLKIEKVKELIHSQNYNFTEISHMLGYSNLGHLSMQFKNETGVSLSHYKSMGLNFRNSLDRIL</sequence>
<dbReference type="OrthoDB" id="952277at2"/>
<dbReference type="GO" id="GO:0003700">
    <property type="term" value="F:DNA-binding transcription factor activity"/>
    <property type="evidence" value="ECO:0007669"/>
    <property type="project" value="InterPro"/>
</dbReference>
<dbReference type="AlphaFoldDB" id="A0A1L7I9B4"/>
<dbReference type="PANTHER" id="PTHR43280:SF2">
    <property type="entry name" value="HTH-TYPE TRANSCRIPTIONAL REGULATOR EXSA"/>
    <property type="match status" value="1"/>
</dbReference>
<evidence type="ECO:0000256" key="2">
    <source>
        <dbReference type="ARBA" id="ARBA00023125"/>
    </source>
</evidence>
<dbReference type="GO" id="GO:0046872">
    <property type="term" value="F:metal ion binding"/>
    <property type="evidence" value="ECO:0007669"/>
    <property type="project" value="InterPro"/>
</dbReference>
<dbReference type="InterPro" id="IPR018062">
    <property type="entry name" value="HTH_AraC-typ_CS"/>
</dbReference>
<dbReference type="GO" id="GO:0043565">
    <property type="term" value="F:sequence-specific DNA binding"/>
    <property type="evidence" value="ECO:0007669"/>
    <property type="project" value="InterPro"/>
</dbReference>
<dbReference type="SUPFAM" id="SSF55008">
    <property type="entry name" value="HMA, heavy metal-associated domain"/>
    <property type="match status" value="1"/>
</dbReference>
<evidence type="ECO:0000256" key="3">
    <source>
        <dbReference type="ARBA" id="ARBA00023163"/>
    </source>
</evidence>
<dbReference type="PANTHER" id="PTHR43280">
    <property type="entry name" value="ARAC-FAMILY TRANSCRIPTIONAL REGULATOR"/>
    <property type="match status" value="1"/>
</dbReference>
<keyword evidence="3" id="KW-0804">Transcription</keyword>
<dbReference type="SUPFAM" id="SSF46689">
    <property type="entry name" value="Homeodomain-like"/>
    <property type="match status" value="1"/>
</dbReference>
<dbReference type="KEGG" id="gfl:GRFL_3446"/>
<keyword evidence="5" id="KW-1185">Reference proteome</keyword>
<dbReference type="Proteomes" id="UP000186230">
    <property type="component" value="Chromosome"/>
</dbReference>
<gene>
    <name evidence="4" type="ORF">GRFL_3446</name>
</gene>
<dbReference type="PROSITE" id="PS00041">
    <property type="entry name" value="HTH_ARAC_FAMILY_1"/>
    <property type="match status" value="1"/>
</dbReference>
<dbReference type="Pfam" id="PF12833">
    <property type="entry name" value="HTH_18"/>
    <property type="match status" value="1"/>
</dbReference>
<dbReference type="InterPro" id="IPR009057">
    <property type="entry name" value="Homeodomain-like_sf"/>
</dbReference>
<dbReference type="InterPro" id="IPR018060">
    <property type="entry name" value="HTH_AraC"/>
</dbReference>
<evidence type="ECO:0000313" key="4">
    <source>
        <dbReference type="EMBL" id="APU70170.1"/>
    </source>
</evidence>
<dbReference type="EMBL" id="CP016359">
    <property type="protein sequence ID" value="APU70170.1"/>
    <property type="molecule type" value="Genomic_DNA"/>
</dbReference>
<organism evidence="4 5">
    <name type="scientific">Christiangramia flava JLT2011</name>
    <dbReference type="NCBI Taxonomy" id="1229726"/>
    <lineage>
        <taxon>Bacteria</taxon>
        <taxon>Pseudomonadati</taxon>
        <taxon>Bacteroidota</taxon>
        <taxon>Flavobacteriia</taxon>
        <taxon>Flavobacteriales</taxon>
        <taxon>Flavobacteriaceae</taxon>
        <taxon>Christiangramia</taxon>
    </lineage>
</organism>
<dbReference type="InterPro" id="IPR036163">
    <property type="entry name" value="HMA_dom_sf"/>
</dbReference>
<keyword evidence="2" id="KW-0238">DNA-binding</keyword>
<keyword evidence="1" id="KW-0805">Transcription regulation</keyword>